<protein>
    <recommendedName>
        <fullName evidence="2">MAGE domain-containing protein</fullName>
    </recommendedName>
</protein>
<accession>A0A1E3NNC2</accession>
<keyword evidence="4" id="KW-1185">Reference proteome</keyword>
<feature type="domain" description="MAGE" evidence="2">
    <location>
        <begin position="72"/>
        <end position="348"/>
    </location>
</feature>
<evidence type="ECO:0000259" key="2">
    <source>
        <dbReference type="Pfam" id="PF01454"/>
    </source>
</evidence>
<dbReference type="AlphaFoldDB" id="A0A1E3NNC2"/>
<evidence type="ECO:0000256" key="1">
    <source>
        <dbReference type="SAM" id="MobiDB-lite"/>
    </source>
</evidence>
<dbReference type="Gene3D" id="1.10.10.1210">
    <property type="entry name" value="MAGE homology domain, winged helix WH2 motif"/>
    <property type="match status" value="1"/>
</dbReference>
<dbReference type="STRING" id="763406.A0A1E3NNC2"/>
<feature type="region of interest" description="Disordered" evidence="1">
    <location>
        <begin position="1"/>
        <end position="52"/>
    </location>
</feature>
<dbReference type="GeneID" id="30180661"/>
<dbReference type="RefSeq" id="XP_019018709.1">
    <property type="nucleotide sequence ID" value="XM_019163974.1"/>
</dbReference>
<sequence length="384" mass="41245">MCARKRARRAADDSEDSSASDSGDGRSASNNSTGTDTDGPAKRQRSSTEAAYPAFVPGKDDLAYKMAVAMARVMVGLSSRDQVLNKTMVAKILDAENNKGSGLQFKKSVLPALSMLVSDVFHYEVVELPSKKAATAAPGAPANGASGPGGPNGTQHEQRPVQPHKSAPSDEFILVNRLPPSLRALNYTFMAEHTQPIGKSLRAMDRSKHAGSTGGAAAAAATSIYGEDLPRPTSGLVQSGITLLVLCLVLLHGNNILQSDLVLLLRTKFGLKFKEKETVSILGDQTLTDFLAMLGRHDYLDRTLITATGAAGTGTGTAASSQRAVNSRSTRHDDNTLILRLGRRCRVEWSVDEFVGLFRQLMQDDWTEQLQESAVYTVKSVWKQ</sequence>
<evidence type="ECO:0000313" key="3">
    <source>
        <dbReference type="EMBL" id="ODQ47596.1"/>
    </source>
</evidence>
<feature type="region of interest" description="Disordered" evidence="1">
    <location>
        <begin position="135"/>
        <end position="169"/>
    </location>
</feature>
<dbReference type="OrthoDB" id="205198at2759"/>
<gene>
    <name evidence="3" type="ORF">PICMEDRAFT_71648</name>
</gene>
<dbReference type="EMBL" id="KV454002">
    <property type="protein sequence ID" value="ODQ47596.1"/>
    <property type="molecule type" value="Genomic_DNA"/>
</dbReference>
<name>A0A1E3NNC2_9ASCO</name>
<dbReference type="InterPro" id="IPR041899">
    <property type="entry name" value="MAGE_WH2"/>
</dbReference>
<reference evidence="3 4" key="1">
    <citation type="journal article" date="2016" name="Proc. Natl. Acad. Sci. U.S.A.">
        <title>Comparative genomics of biotechnologically important yeasts.</title>
        <authorList>
            <person name="Riley R."/>
            <person name="Haridas S."/>
            <person name="Wolfe K.H."/>
            <person name="Lopes M.R."/>
            <person name="Hittinger C.T."/>
            <person name="Goeker M."/>
            <person name="Salamov A.A."/>
            <person name="Wisecaver J.H."/>
            <person name="Long T.M."/>
            <person name="Calvey C.H."/>
            <person name="Aerts A.L."/>
            <person name="Barry K.W."/>
            <person name="Choi C."/>
            <person name="Clum A."/>
            <person name="Coughlan A.Y."/>
            <person name="Deshpande S."/>
            <person name="Douglass A.P."/>
            <person name="Hanson S.J."/>
            <person name="Klenk H.-P."/>
            <person name="LaButti K.M."/>
            <person name="Lapidus A."/>
            <person name="Lindquist E.A."/>
            <person name="Lipzen A.M."/>
            <person name="Meier-Kolthoff J.P."/>
            <person name="Ohm R.A."/>
            <person name="Otillar R.P."/>
            <person name="Pangilinan J.L."/>
            <person name="Peng Y."/>
            <person name="Rokas A."/>
            <person name="Rosa C.A."/>
            <person name="Scheuner C."/>
            <person name="Sibirny A.A."/>
            <person name="Slot J.C."/>
            <person name="Stielow J.B."/>
            <person name="Sun H."/>
            <person name="Kurtzman C.P."/>
            <person name="Blackwell M."/>
            <person name="Grigoriev I.V."/>
            <person name="Jeffries T.W."/>
        </authorList>
    </citation>
    <scope>NUCLEOTIDE SEQUENCE [LARGE SCALE GENOMIC DNA]</scope>
    <source>
        <strain evidence="3 4">NRRL Y-2026</strain>
    </source>
</reference>
<proteinExistence type="predicted"/>
<dbReference type="InterPro" id="IPR002190">
    <property type="entry name" value="MHD_dom"/>
</dbReference>
<organism evidence="3 4">
    <name type="scientific">Pichia membranifaciens NRRL Y-2026</name>
    <dbReference type="NCBI Taxonomy" id="763406"/>
    <lineage>
        <taxon>Eukaryota</taxon>
        <taxon>Fungi</taxon>
        <taxon>Dikarya</taxon>
        <taxon>Ascomycota</taxon>
        <taxon>Saccharomycotina</taxon>
        <taxon>Pichiomycetes</taxon>
        <taxon>Pichiales</taxon>
        <taxon>Pichiaceae</taxon>
        <taxon>Pichia</taxon>
    </lineage>
</organism>
<feature type="compositionally biased region" description="Low complexity" evidence="1">
    <location>
        <begin position="19"/>
        <end position="29"/>
    </location>
</feature>
<dbReference type="Pfam" id="PF01454">
    <property type="entry name" value="MAGE"/>
    <property type="match status" value="1"/>
</dbReference>
<feature type="compositionally biased region" description="Low complexity" evidence="1">
    <location>
        <begin position="135"/>
        <end position="145"/>
    </location>
</feature>
<evidence type="ECO:0000313" key="4">
    <source>
        <dbReference type="Proteomes" id="UP000094455"/>
    </source>
</evidence>
<dbReference type="Proteomes" id="UP000094455">
    <property type="component" value="Unassembled WGS sequence"/>
</dbReference>